<feature type="chain" id="PRO_5042151763" description="Transmembrane protein" evidence="3">
    <location>
        <begin position="22"/>
        <end position="176"/>
    </location>
</feature>
<feature type="compositionally biased region" description="Polar residues" evidence="1">
    <location>
        <begin position="156"/>
        <end position="165"/>
    </location>
</feature>
<dbReference type="EMBL" id="JARIHO010000001">
    <property type="protein sequence ID" value="KAJ7367519.1"/>
    <property type="molecule type" value="Genomic_DNA"/>
</dbReference>
<feature type="transmembrane region" description="Helical" evidence="2">
    <location>
        <begin position="97"/>
        <end position="120"/>
    </location>
</feature>
<keyword evidence="2" id="KW-1133">Transmembrane helix</keyword>
<evidence type="ECO:0000256" key="2">
    <source>
        <dbReference type="SAM" id="Phobius"/>
    </source>
</evidence>
<keyword evidence="3" id="KW-0732">Signal</keyword>
<proteinExistence type="predicted"/>
<comment type="caution">
    <text evidence="4">The sequence shown here is derived from an EMBL/GenBank/DDBJ whole genome shotgun (WGS) entry which is preliminary data.</text>
</comment>
<feature type="signal peptide" evidence="3">
    <location>
        <begin position="1"/>
        <end position="21"/>
    </location>
</feature>
<accession>A0AAD7AT99</accession>
<gene>
    <name evidence="4" type="ORF">DFH08DRAFT_828704</name>
</gene>
<keyword evidence="2" id="KW-0812">Transmembrane</keyword>
<evidence type="ECO:0000313" key="5">
    <source>
        <dbReference type="Proteomes" id="UP001218218"/>
    </source>
</evidence>
<organism evidence="4 5">
    <name type="scientific">Mycena albidolilacea</name>
    <dbReference type="NCBI Taxonomy" id="1033008"/>
    <lineage>
        <taxon>Eukaryota</taxon>
        <taxon>Fungi</taxon>
        <taxon>Dikarya</taxon>
        <taxon>Basidiomycota</taxon>
        <taxon>Agaricomycotina</taxon>
        <taxon>Agaricomycetes</taxon>
        <taxon>Agaricomycetidae</taxon>
        <taxon>Agaricales</taxon>
        <taxon>Marasmiineae</taxon>
        <taxon>Mycenaceae</taxon>
        <taxon>Mycena</taxon>
    </lineage>
</organism>
<sequence length="176" mass="19139">MSMTSKALILVLCALSSLAVAIPIEAPSKGLYFQFVAQAREIQFENKLGGDLDPRQASTTFFRPVPTLNTASGNFRSLVFEPVESSGGQSWSSCDKLVVSLIVVSAISLALNLVFSILIVSLKRQRRVEVVGIPLRDRHTPRVRPSVRVTPLPPAQMSTTDSTATLVPHTVPSRRL</sequence>
<feature type="region of interest" description="Disordered" evidence="1">
    <location>
        <begin position="148"/>
        <end position="176"/>
    </location>
</feature>
<evidence type="ECO:0008006" key="6">
    <source>
        <dbReference type="Google" id="ProtNLM"/>
    </source>
</evidence>
<reference evidence="4" key="1">
    <citation type="submission" date="2023-03" db="EMBL/GenBank/DDBJ databases">
        <title>Massive genome expansion in bonnet fungi (Mycena s.s.) driven by repeated elements and novel gene families across ecological guilds.</title>
        <authorList>
            <consortium name="Lawrence Berkeley National Laboratory"/>
            <person name="Harder C.B."/>
            <person name="Miyauchi S."/>
            <person name="Viragh M."/>
            <person name="Kuo A."/>
            <person name="Thoen E."/>
            <person name="Andreopoulos B."/>
            <person name="Lu D."/>
            <person name="Skrede I."/>
            <person name="Drula E."/>
            <person name="Henrissat B."/>
            <person name="Morin E."/>
            <person name="Kohler A."/>
            <person name="Barry K."/>
            <person name="LaButti K."/>
            <person name="Morin E."/>
            <person name="Salamov A."/>
            <person name="Lipzen A."/>
            <person name="Mereny Z."/>
            <person name="Hegedus B."/>
            <person name="Baldrian P."/>
            <person name="Stursova M."/>
            <person name="Weitz H."/>
            <person name="Taylor A."/>
            <person name="Grigoriev I.V."/>
            <person name="Nagy L.G."/>
            <person name="Martin F."/>
            <person name="Kauserud H."/>
        </authorList>
    </citation>
    <scope>NUCLEOTIDE SEQUENCE</scope>
    <source>
        <strain evidence="4">CBHHK002</strain>
    </source>
</reference>
<protein>
    <recommendedName>
        <fullName evidence="6">Transmembrane protein</fullName>
    </recommendedName>
</protein>
<evidence type="ECO:0000256" key="3">
    <source>
        <dbReference type="SAM" id="SignalP"/>
    </source>
</evidence>
<dbReference type="Proteomes" id="UP001218218">
    <property type="component" value="Unassembled WGS sequence"/>
</dbReference>
<name>A0AAD7AT99_9AGAR</name>
<evidence type="ECO:0000313" key="4">
    <source>
        <dbReference type="EMBL" id="KAJ7367519.1"/>
    </source>
</evidence>
<dbReference type="AlphaFoldDB" id="A0AAD7AT99"/>
<evidence type="ECO:0000256" key="1">
    <source>
        <dbReference type="SAM" id="MobiDB-lite"/>
    </source>
</evidence>
<keyword evidence="2" id="KW-0472">Membrane</keyword>
<keyword evidence="5" id="KW-1185">Reference proteome</keyword>